<gene>
    <name evidence="7" type="ORF">E1B28_000198</name>
</gene>
<accession>A0A9P8ADW8</accession>
<dbReference type="SMART" id="SM00220">
    <property type="entry name" value="S_TKc"/>
    <property type="match status" value="1"/>
</dbReference>
<dbReference type="InterPro" id="IPR008271">
    <property type="entry name" value="Ser/Thr_kinase_AS"/>
</dbReference>
<dbReference type="EMBL" id="CM032181">
    <property type="protein sequence ID" value="KAG7098231.1"/>
    <property type="molecule type" value="Genomic_DNA"/>
</dbReference>
<evidence type="ECO:0000256" key="1">
    <source>
        <dbReference type="ARBA" id="ARBA00022679"/>
    </source>
</evidence>
<evidence type="ECO:0000256" key="2">
    <source>
        <dbReference type="ARBA" id="ARBA00022741"/>
    </source>
</evidence>
<dbReference type="GO" id="GO:0004672">
    <property type="term" value="F:protein kinase activity"/>
    <property type="evidence" value="ECO:0007669"/>
    <property type="project" value="InterPro"/>
</dbReference>
<dbReference type="InterPro" id="IPR000719">
    <property type="entry name" value="Prot_kinase_dom"/>
</dbReference>
<comment type="caution">
    <text evidence="7">The sequence shown here is derived from an EMBL/GenBank/DDBJ whole genome shotgun (WGS) entry which is preliminary data.</text>
</comment>
<keyword evidence="3" id="KW-0418">Kinase</keyword>
<dbReference type="PROSITE" id="PS00108">
    <property type="entry name" value="PROTEIN_KINASE_ST"/>
    <property type="match status" value="1"/>
</dbReference>
<organism evidence="7 8">
    <name type="scientific">Marasmius oreades</name>
    <name type="common">fairy-ring Marasmius</name>
    <dbReference type="NCBI Taxonomy" id="181124"/>
    <lineage>
        <taxon>Eukaryota</taxon>
        <taxon>Fungi</taxon>
        <taxon>Dikarya</taxon>
        <taxon>Basidiomycota</taxon>
        <taxon>Agaricomycotina</taxon>
        <taxon>Agaricomycetes</taxon>
        <taxon>Agaricomycetidae</taxon>
        <taxon>Agaricales</taxon>
        <taxon>Marasmiineae</taxon>
        <taxon>Marasmiaceae</taxon>
        <taxon>Marasmius</taxon>
    </lineage>
</organism>
<dbReference type="GO" id="GO:0005524">
    <property type="term" value="F:ATP binding"/>
    <property type="evidence" value="ECO:0007669"/>
    <property type="project" value="UniProtKB-KW"/>
</dbReference>
<dbReference type="KEGG" id="more:E1B28_000198"/>
<sequence length="383" mass="45455">MSTTPRQHYRELDEYERFWLACEPWLKEKGYLFRPRYRPGWVPSWNFNPEDEYNWIRAEDAQVRNTVRFMDAERVKDGDIVYFKRLHSTSTHEIAMIRLLASEPFAADPRNHCVPCYSILNVPDTIAKDNILVEMPFLTDWFSPEFETVGEVLEFFRQTLEGLHHMHSHHIAHNDIKANNILMDHSPLYDVPPHPIMPIKSRDWSRPVEPSNRTDRPVHYYIIDFDLSVQYGPKDGPHLREPWYGGDRSVPEFERDEMCDPFAVDVYRMGNIFKGCFTVGDWDDDLWPQLRGLEFMNELINDMTDPDPKKRPKMDEVMERFTKIRKSLSWHQLRGPVWKAKDPIPAVGSRPWLSHWRKQMRRIVRHVPALPTPKPIARPKLSQ</sequence>
<dbReference type="GeneID" id="66069274"/>
<keyword evidence="8" id="KW-1185">Reference proteome</keyword>
<dbReference type="AlphaFoldDB" id="A0A9P8ADW8"/>
<keyword evidence="2" id="KW-0547">Nucleotide-binding</keyword>
<dbReference type="InterPro" id="IPR050339">
    <property type="entry name" value="CC_SR_Kinase"/>
</dbReference>
<keyword evidence="1" id="KW-0808">Transferase</keyword>
<feature type="domain" description="Protein kinase" evidence="6">
    <location>
        <begin position="1"/>
        <end position="334"/>
    </location>
</feature>
<protein>
    <recommendedName>
        <fullName evidence="6">Protein kinase domain-containing protein</fullName>
    </recommendedName>
</protein>
<reference evidence="7" key="1">
    <citation type="journal article" date="2021" name="Genome Biol. Evol.">
        <title>The assembled and annotated genome of the fairy-ring fungus Marasmius oreades.</title>
        <authorList>
            <person name="Hiltunen M."/>
            <person name="Ament-Velasquez S.L."/>
            <person name="Johannesson H."/>
        </authorList>
    </citation>
    <scope>NUCLEOTIDE SEQUENCE</scope>
    <source>
        <strain evidence="7">03SP1</strain>
    </source>
</reference>
<evidence type="ECO:0000259" key="6">
    <source>
        <dbReference type="PROSITE" id="PS50011"/>
    </source>
</evidence>
<dbReference type="Proteomes" id="UP001049176">
    <property type="component" value="Chromosome 1"/>
</dbReference>
<evidence type="ECO:0000313" key="7">
    <source>
        <dbReference type="EMBL" id="KAG7098231.1"/>
    </source>
</evidence>
<dbReference type="PROSITE" id="PS50011">
    <property type="entry name" value="PROTEIN_KINASE_DOM"/>
    <property type="match status" value="1"/>
</dbReference>
<dbReference type="GO" id="GO:0005737">
    <property type="term" value="C:cytoplasm"/>
    <property type="evidence" value="ECO:0007669"/>
    <property type="project" value="TreeGrafter"/>
</dbReference>
<dbReference type="InterPro" id="IPR011009">
    <property type="entry name" value="Kinase-like_dom_sf"/>
</dbReference>
<dbReference type="PANTHER" id="PTHR11042">
    <property type="entry name" value="EUKARYOTIC TRANSLATION INITIATION FACTOR 2-ALPHA KINASE EIF2-ALPHA KINASE -RELATED"/>
    <property type="match status" value="1"/>
</dbReference>
<dbReference type="RefSeq" id="XP_043014701.1">
    <property type="nucleotide sequence ID" value="XM_043146001.1"/>
</dbReference>
<dbReference type="Gene3D" id="1.10.510.10">
    <property type="entry name" value="Transferase(Phosphotransferase) domain 1"/>
    <property type="match status" value="1"/>
</dbReference>
<dbReference type="Pfam" id="PF00069">
    <property type="entry name" value="Pkinase"/>
    <property type="match status" value="1"/>
</dbReference>
<dbReference type="GO" id="GO:0005634">
    <property type="term" value="C:nucleus"/>
    <property type="evidence" value="ECO:0007669"/>
    <property type="project" value="TreeGrafter"/>
</dbReference>
<comment type="similarity">
    <text evidence="5">Belongs to the protein kinase superfamily. Ser/Thr protein kinase family. GCN2 subfamily.</text>
</comment>
<proteinExistence type="inferred from homology"/>
<evidence type="ECO:0000256" key="3">
    <source>
        <dbReference type="ARBA" id="ARBA00022777"/>
    </source>
</evidence>
<evidence type="ECO:0000256" key="5">
    <source>
        <dbReference type="ARBA" id="ARBA00037982"/>
    </source>
</evidence>
<dbReference type="SUPFAM" id="SSF56112">
    <property type="entry name" value="Protein kinase-like (PK-like)"/>
    <property type="match status" value="1"/>
</dbReference>
<dbReference type="OrthoDB" id="5987198at2759"/>
<name>A0A9P8ADW8_9AGAR</name>
<evidence type="ECO:0000313" key="8">
    <source>
        <dbReference type="Proteomes" id="UP001049176"/>
    </source>
</evidence>
<keyword evidence="4" id="KW-0067">ATP-binding</keyword>
<evidence type="ECO:0000256" key="4">
    <source>
        <dbReference type="ARBA" id="ARBA00022840"/>
    </source>
</evidence>